<dbReference type="GO" id="GO:0044550">
    <property type="term" value="P:secondary metabolite biosynthetic process"/>
    <property type="evidence" value="ECO:0007669"/>
    <property type="project" value="TreeGrafter"/>
</dbReference>
<reference evidence="4 5" key="1">
    <citation type="submission" date="2016-04" db="EMBL/GenBank/DDBJ databases">
        <title>A degradative enzymes factory behind the ericoid mycorrhizal symbiosis.</title>
        <authorList>
            <consortium name="DOE Joint Genome Institute"/>
            <person name="Martino E."/>
            <person name="Morin E."/>
            <person name="Grelet G."/>
            <person name="Kuo A."/>
            <person name="Kohler A."/>
            <person name="Daghino S."/>
            <person name="Barry K."/>
            <person name="Choi C."/>
            <person name="Cichocki N."/>
            <person name="Clum A."/>
            <person name="Copeland A."/>
            <person name="Hainaut M."/>
            <person name="Haridas S."/>
            <person name="Labutti K."/>
            <person name="Lindquist E."/>
            <person name="Lipzen A."/>
            <person name="Khouja H.-R."/>
            <person name="Murat C."/>
            <person name="Ohm R."/>
            <person name="Olson A."/>
            <person name="Spatafora J."/>
            <person name="Veneault-Fourrey C."/>
            <person name="Henrissat B."/>
            <person name="Grigoriev I."/>
            <person name="Martin F."/>
            <person name="Perotto S."/>
        </authorList>
    </citation>
    <scope>NUCLEOTIDE SEQUENCE [LARGE SCALE GENOMIC DNA]</scope>
    <source>
        <strain evidence="4 5">F</strain>
    </source>
</reference>
<evidence type="ECO:0000256" key="2">
    <source>
        <dbReference type="ARBA" id="ARBA00022801"/>
    </source>
</evidence>
<feature type="domain" description="Serine hydrolase" evidence="3">
    <location>
        <begin position="4"/>
        <end position="213"/>
    </location>
</feature>
<evidence type="ECO:0000256" key="1">
    <source>
        <dbReference type="ARBA" id="ARBA00005863"/>
    </source>
</evidence>
<name>A0A2J6RTK8_HYAVF</name>
<dbReference type="GO" id="GO:0016787">
    <property type="term" value="F:hydrolase activity"/>
    <property type="evidence" value="ECO:0007669"/>
    <property type="project" value="UniProtKB-KW"/>
</dbReference>
<evidence type="ECO:0000259" key="3">
    <source>
        <dbReference type="Pfam" id="PF03959"/>
    </source>
</evidence>
<dbReference type="InterPro" id="IPR050593">
    <property type="entry name" value="LovG"/>
</dbReference>
<proteinExistence type="inferred from homology"/>
<organism evidence="4 5">
    <name type="scientific">Hyaloscypha variabilis (strain UAMH 11265 / GT02V1 / F)</name>
    <name type="common">Meliniomyces variabilis</name>
    <dbReference type="NCBI Taxonomy" id="1149755"/>
    <lineage>
        <taxon>Eukaryota</taxon>
        <taxon>Fungi</taxon>
        <taxon>Dikarya</taxon>
        <taxon>Ascomycota</taxon>
        <taxon>Pezizomycotina</taxon>
        <taxon>Leotiomycetes</taxon>
        <taxon>Helotiales</taxon>
        <taxon>Hyaloscyphaceae</taxon>
        <taxon>Hyaloscypha</taxon>
        <taxon>Hyaloscypha variabilis</taxon>
    </lineage>
</organism>
<dbReference type="Proteomes" id="UP000235786">
    <property type="component" value="Unassembled WGS sequence"/>
</dbReference>
<dbReference type="SUPFAM" id="SSF53474">
    <property type="entry name" value="alpha/beta-Hydrolases"/>
    <property type="match status" value="1"/>
</dbReference>
<dbReference type="InterPro" id="IPR029058">
    <property type="entry name" value="AB_hydrolase_fold"/>
</dbReference>
<evidence type="ECO:0000313" key="5">
    <source>
        <dbReference type="Proteomes" id="UP000235786"/>
    </source>
</evidence>
<dbReference type="PANTHER" id="PTHR48070">
    <property type="entry name" value="ESTERASE OVCA2"/>
    <property type="match status" value="1"/>
</dbReference>
<dbReference type="GO" id="GO:0005634">
    <property type="term" value="C:nucleus"/>
    <property type="evidence" value="ECO:0007669"/>
    <property type="project" value="TreeGrafter"/>
</dbReference>
<dbReference type="OrthoDB" id="414698at2759"/>
<comment type="similarity">
    <text evidence="1">Belongs to the LovG family.</text>
</comment>
<protein>
    <recommendedName>
        <fullName evidence="3">Serine hydrolase domain-containing protein</fullName>
    </recommendedName>
</protein>
<evidence type="ECO:0000313" key="4">
    <source>
        <dbReference type="EMBL" id="PMD41854.1"/>
    </source>
</evidence>
<dbReference type="Pfam" id="PF03959">
    <property type="entry name" value="FSH1"/>
    <property type="match status" value="1"/>
</dbReference>
<dbReference type="AlphaFoldDB" id="A0A2J6RTK8"/>
<dbReference type="EMBL" id="KZ613944">
    <property type="protein sequence ID" value="PMD41854.1"/>
    <property type="molecule type" value="Genomic_DNA"/>
</dbReference>
<keyword evidence="5" id="KW-1185">Reference proteome</keyword>
<dbReference type="GO" id="GO:0005737">
    <property type="term" value="C:cytoplasm"/>
    <property type="evidence" value="ECO:0007669"/>
    <property type="project" value="TreeGrafter"/>
</dbReference>
<dbReference type="PANTHER" id="PTHR48070:SF3">
    <property type="entry name" value="ESTERASE DBAE-RELATED"/>
    <property type="match status" value="1"/>
</dbReference>
<gene>
    <name evidence="4" type="ORF">L207DRAFT_565613</name>
</gene>
<sequence>MATPSKALLCLHGTGSSGAIFRMQLAKFRLALKNDFEFVFMDAPYPASAGPGVLPMFAEAGPFHGWSSGEGATINGRLAGINAAIHAAIDTWEASKKNPQAKIVGVLAFSEGALVASMLLWQQQLGLLPWLPTLHFATLICCFFVDEAGTYMLAEATARGREKALIEVPTLHIHGRQDFSLARAQKLVAKHYGPEFADVMEFEGGHHIPSRREDCGEAMKRIMRLARKTYA</sequence>
<dbReference type="InterPro" id="IPR005645">
    <property type="entry name" value="FSH-like_dom"/>
</dbReference>
<keyword evidence="2" id="KW-0378">Hydrolase</keyword>
<dbReference type="Gene3D" id="3.40.50.1820">
    <property type="entry name" value="alpha/beta hydrolase"/>
    <property type="match status" value="1"/>
</dbReference>
<accession>A0A2J6RTK8</accession>